<name>A0AAF0ENN6_9BASI</name>
<evidence type="ECO:0000256" key="3">
    <source>
        <dbReference type="ARBA" id="ARBA00022490"/>
    </source>
</evidence>
<feature type="compositionally biased region" description="Polar residues" evidence="7">
    <location>
        <begin position="733"/>
        <end position="743"/>
    </location>
</feature>
<sequence>MAIFGKKRFNDRDRAHQILTQPDGSPSSVHHTPPGIQDRIGGPGLVNRFATHTRSDSEHNEIPSMSSPAPPQSDNGLHFAPGVSLLSQSLPSSMAPERGAVSEGGHADSFRSDAGPSTNTHAPSSTTEHRQNVVYPWGQRMLTLNPPRFLDERRRAPPGVLSPPPFPRYGHATNQATGANNEVYIFGGLVRDSVKNDMYIVRVEPTQVQRPSGLKPDIALNATLVQTSGQAPLPRVGHSAVLVSNVFILWGGDTKIRAEDRQDDALYLLNLNNREWTRVVAGSQGGAPGPAGRYGHTLSIIGSNLLMFGGQVESTFFDELWLFDLNTLKTTPVWQLISVNGPRPARRTGHTCVTYQDRLYLFGGTDGNYHYNDTWCFDLVSRTWTELKCIGYIPVPREGHAACLIDDIMYVFGGRGVDGSDLGDLASFKISSQRWFMFAHMGPAPFGRSGHSLVSVQNRILVIGGESFTSANQDDPLSIHVLDTAKIKYPSKPERAPSQKESEKAPAAGAAPSQSETHESLAPVAGAILSPGGLGASPNPSSQPLAARGPSPVPTPAPAIPSAAISPRLGDARHMHSTSADSSGDAFLASINAANGQSNALYAVNPRAPSPAPPTSAPPAAPASVASHTSSAAPLSSSLPAPSTAPAPSTPAAPLSASTSSALPPSTVLGASSAPPQQTPAAPMPPGDVFGNPAPTAQVATPPSATHSKGTSIDARSLMSPVSDFNSRISNLGSSALPNTPLQDSARRLASGSRAHHRLASLDTSDHLSVQRHELQSPGVAPPSGTSSIAHTDAARREMWLTTMLSLALKQGFVPPLPPPTGSIDELEIERLDVGTPGSTQESTVKTLLALKTRVSALRSDIVRQVKENEARIAQQERIRVAALQEAAFYRAKLSAIEYGTSDERARLDLQRIVQLERLLSDAMRENTELDRRATLLQDHARLELRLRNSVEERLAETTKRAVAAEEAQMKAYDELSELQKQTYTTEALLRDHAARVARLTTQVAQHQSEREAYESRLAAAAKTTETHRNALIQFQDTFGTVNTRITDLERQREENMDQIASQNEQLNRLRAELQSKNSQIEQQSQRIIELESAMSTSREELQAHREATQGSLAQLLADQSDTRDVPPMHNVNSDQQIGALREEINSLRQLHNESHSANEHMALQLQQSSEIASTLQRKNNALFVEINALRTKLNSAQHDIAAAHSEEQRRIAMADNTGRELEVVQVKNAALRQLLAEAGVRVPDEETLASPEFLADRRLAEMRLELEKYKKAASDNAAELQNAQEQLHQMGLEWDRRMRDTRATDSASSRSELNKLRQRAEEAETRLEQATAAHKERAAQLENDYQTAVQFVRNTENMLRRLREEHLKLRQDNAELRAGIAARSIQVDGDSGISRGLYAPERGVAMRSVSDASLNSRDRTRPLVS</sequence>
<keyword evidence="3" id="KW-0963">Cytoplasm</keyword>
<dbReference type="EMBL" id="CP119877">
    <property type="protein sequence ID" value="WFD33963.1"/>
    <property type="molecule type" value="Genomic_DNA"/>
</dbReference>
<dbReference type="GO" id="GO:0061245">
    <property type="term" value="P:establishment or maintenance of bipolar cell polarity"/>
    <property type="evidence" value="ECO:0007669"/>
    <property type="project" value="TreeGrafter"/>
</dbReference>
<dbReference type="SUPFAM" id="SSF117281">
    <property type="entry name" value="Kelch motif"/>
    <property type="match status" value="1"/>
</dbReference>
<feature type="region of interest" description="Disordered" evidence="7">
    <location>
        <begin position="1300"/>
        <end position="1333"/>
    </location>
</feature>
<feature type="compositionally biased region" description="Basic and acidic residues" evidence="7">
    <location>
        <begin position="764"/>
        <end position="775"/>
    </location>
</feature>
<keyword evidence="2" id="KW-0880">Kelch repeat</keyword>
<feature type="compositionally biased region" description="Low complexity" evidence="7">
    <location>
        <begin position="622"/>
        <end position="642"/>
    </location>
</feature>
<comment type="subcellular location">
    <subcellularLocation>
        <location evidence="1">Cytoplasm</location>
    </subcellularLocation>
</comment>
<feature type="compositionally biased region" description="Polar residues" evidence="7">
    <location>
        <begin position="18"/>
        <end position="30"/>
    </location>
</feature>
<keyword evidence="5 6" id="KW-0175">Coiled coil</keyword>
<feature type="region of interest" description="Disordered" evidence="7">
    <location>
        <begin position="489"/>
        <end position="564"/>
    </location>
</feature>
<keyword evidence="4" id="KW-0677">Repeat</keyword>
<feature type="compositionally biased region" description="Basic and acidic residues" evidence="7">
    <location>
        <begin position="489"/>
        <end position="504"/>
    </location>
</feature>
<feature type="region of interest" description="Disordered" evidence="7">
    <location>
        <begin position="1"/>
        <end position="134"/>
    </location>
</feature>
<evidence type="ECO:0000256" key="2">
    <source>
        <dbReference type="ARBA" id="ARBA00022441"/>
    </source>
</evidence>
<feature type="compositionally biased region" description="Polar residues" evidence="7">
    <location>
        <begin position="698"/>
        <end position="711"/>
    </location>
</feature>
<feature type="compositionally biased region" description="Polar residues" evidence="7">
    <location>
        <begin position="115"/>
        <end position="126"/>
    </location>
</feature>
<evidence type="ECO:0000313" key="9">
    <source>
        <dbReference type="Proteomes" id="UP001219933"/>
    </source>
</evidence>
<dbReference type="Pfam" id="PF24681">
    <property type="entry name" value="Kelch_KLHDC2_KLHL20_DRC7"/>
    <property type="match status" value="1"/>
</dbReference>
<evidence type="ECO:0000256" key="5">
    <source>
        <dbReference type="ARBA" id="ARBA00023054"/>
    </source>
</evidence>
<proteinExistence type="predicted"/>
<feature type="compositionally biased region" description="Low complexity" evidence="7">
    <location>
        <begin position="652"/>
        <end position="681"/>
    </location>
</feature>
<organism evidence="8 9">
    <name type="scientific">Malassezia cuniculi</name>
    <dbReference type="NCBI Taxonomy" id="948313"/>
    <lineage>
        <taxon>Eukaryota</taxon>
        <taxon>Fungi</taxon>
        <taxon>Dikarya</taxon>
        <taxon>Basidiomycota</taxon>
        <taxon>Ustilaginomycotina</taxon>
        <taxon>Malasseziomycetes</taxon>
        <taxon>Malasseziales</taxon>
        <taxon>Malasseziaceae</taxon>
        <taxon>Malassezia</taxon>
    </lineage>
</organism>
<gene>
    <name evidence="8" type="ORF">MCUN1_000791</name>
</gene>
<dbReference type="FunFam" id="2.120.10.80:FF:000049">
    <property type="entry name" value="Cell polarity protein (Tea1)"/>
    <property type="match status" value="1"/>
</dbReference>
<reference evidence="8" key="1">
    <citation type="submission" date="2023-03" db="EMBL/GenBank/DDBJ databases">
        <title>Mating type loci evolution in Malassezia.</title>
        <authorList>
            <person name="Coelho M.A."/>
        </authorList>
    </citation>
    <scope>NUCLEOTIDE SEQUENCE</scope>
    <source>
        <strain evidence="8">CBS 11721</strain>
    </source>
</reference>
<keyword evidence="9" id="KW-1185">Reference proteome</keyword>
<feature type="compositionally biased region" description="Polar residues" evidence="7">
    <location>
        <begin position="63"/>
        <end position="75"/>
    </location>
</feature>
<protein>
    <recommendedName>
        <fullName evidence="10">Tip elongation aberrant protein 1</fullName>
    </recommendedName>
</protein>
<feature type="region of interest" description="Disordered" evidence="7">
    <location>
        <begin position="733"/>
        <end position="789"/>
    </location>
</feature>
<feature type="compositionally biased region" description="Basic and acidic residues" evidence="7">
    <location>
        <begin position="1313"/>
        <end position="1333"/>
    </location>
</feature>
<evidence type="ECO:0008006" key="10">
    <source>
        <dbReference type="Google" id="ProtNLM"/>
    </source>
</evidence>
<dbReference type="InterPro" id="IPR015915">
    <property type="entry name" value="Kelch-typ_b-propeller"/>
</dbReference>
<feature type="coiled-coil region" evidence="6">
    <location>
        <begin position="913"/>
        <end position="1108"/>
    </location>
</feature>
<dbReference type="Proteomes" id="UP001219933">
    <property type="component" value="Chromosome 1"/>
</dbReference>
<dbReference type="Gene3D" id="1.10.287.1490">
    <property type="match status" value="1"/>
</dbReference>
<evidence type="ECO:0000313" key="8">
    <source>
        <dbReference type="EMBL" id="WFD33963.1"/>
    </source>
</evidence>
<dbReference type="PANTHER" id="PTHR23244">
    <property type="entry name" value="KELCH REPEAT DOMAIN"/>
    <property type="match status" value="1"/>
</dbReference>
<dbReference type="PANTHER" id="PTHR23244:SF456">
    <property type="entry name" value="MULTIPLE EPIDERMAL GROWTH FACTOR-LIKE DOMAINS PROTEIN 8"/>
    <property type="match status" value="1"/>
</dbReference>
<dbReference type="GO" id="GO:0051285">
    <property type="term" value="C:cell cortex of cell tip"/>
    <property type="evidence" value="ECO:0007669"/>
    <property type="project" value="TreeGrafter"/>
</dbReference>
<feature type="region of interest" description="Disordered" evidence="7">
    <location>
        <begin position="604"/>
        <end position="714"/>
    </location>
</feature>
<evidence type="ECO:0000256" key="6">
    <source>
        <dbReference type="SAM" id="Coils"/>
    </source>
</evidence>
<evidence type="ECO:0000256" key="4">
    <source>
        <dbReference type="ARBA" id="ARBA00022737"/>
    </source>
</evidence>
<dbReference type="Gene3D" id="2.120.10.80">
    <property type="entry name" value="Kelch-type beta propeller"/>
    <property type="match status" value="2"/>
</dbReference>
<evidence type="ECO:0000256" key="7">
    <source>
        <dbReference type="SAM" id="MobiDB-lite"/>
    </source>
</evidence>
<accession>A0AAF0ENN6</accession>
<feature type="compositionally biased region" description="Pro residues" evidence="7">
    <location>
        <begin position="608"/>
        <end position="621"/>
    </location>
</feature>
<evidence type="ECO:0000256" key="1">
    <source>
        <dbReference type="ARBA" id="ARBA00004496"/>
    </source>
</evidence>